<sequence length="433" mass="47152">MDANGQSAVFGRRKEPHTVIIARGDEIRHFTVRPWMMAFVGSAIAAVFIGYLLATSYLVFRDDLIGATTARQARMQQAYEDRISALRAQVDRITSRQLLDQQLMETKVGELLARQSQLSQRHGRLGPILERAEAIEPEINTTPPDVAPADRTKPEDHATFVGEKSMPQLAALVSLGDSHPPAFSGWSTRADLPADASAADRADKLFAAINQSLQDIETEQLQRLTRLADTTYENADAIKEALQAAGLPVDSDFGKDESDVGGPLVPVDRATLFDTKVKELDEALDQLDHLRKEARRLPLANPAPGRSVTSPFGVRTDPLLGTAALHSGMDFRIPLGSPARATAAGVITKAGWNGGYGRMVEINHGRGYTTRYAHLSKVGVAIGQTVKMGDVIGQTGSSGRSTGPHLHYEVRHDGEAIDPLRFLRIGRKVEKYL</sequence>
<dbReference type="EMBL" id="JAKREW010000019">
    <property type="protein sequence ID" value="MCG7506921.1"/>
    <property type="molecule type" value="Genomic_DNA"/>
</dbReference>
<reference evidence="9 10" key="1">
    <citation type="submission" date="2022-02" db="EMBL/GenBank/DDBJ databases">
        <title>Draft genome sequence of Mezorhizobium retamae strain IRAMC:0171 isolated from Retama raetam nodules.</title>
        <authorList>
            <person name="Bengaied R."/>
            <person name="Sbissi I."/>
            <person name="Huber K."/>
            <person name="Ghodbane F."/>
            <person name="Nouioui I."/>
            <person name="Tarhouni M."/>
            <person name="Gtari M."/>
        </authorList>
    </citation>
    <scope>NUCLEOTIDE SEQUENCE [LARGE SCALE GENOMIC DNA]</scope>
    <source>
        <strain evidence="9 10">IRAMC:0171</strain>
    </source>
</reference>
<dbReference type="RefSeq" id="WP_239367575.1">
    <property type="nucleotide sequence ID" value="NZ_JAKREW010000019.1"/>
</dbReference>
<evidence type="ECO:0000256" key="2">
    <source>
        <dbReference type="ARBA" id="ARBA00022670"/>
    </source>
</evidence>
<evidence type="ECO:0000256" key="6">
    <source>
        <dbReference type="ARBA" id="ARBA00023049"/>
    </source>
</evidence>
<dbReference type="SUPFAM" id="SSF51261">
    <property type="entry name" value="Duplicated hybrid motif"/>
    <property type="match status" value="1"/>
</dbReference>
<evidence type="ECO:0000313" key="10">
    <source>
        <dbReference type="Proteomes" id="UP001201701"/>
    </source>
</evidence>
<gene>
    <name evidence="9" type="ORF">L4923_17985</name>
</gene>
<protein>
    <submittedName>
        <fullName evidence="9">M23 family metallopeptidase</fullName>
    </submittedName>
</protein>
<evidence type="ECO:0000256" key="1">
    <source>
        <dbReference type="ARBA" id="ARBA00001947"/>
    </source>
</evidence>
<dbReference type="InterPro" id="IPR011055">
    <property type="entry name" value="Dup_hybrid_motif"/>
</dbReference>
<dbReference type="CDD" id="cd12797">
    <property type="entry name" value="M23_peptidase"/>
    <property type="match status" value="1"/>
</dbReference>
<accession>A0ABS9QHM4</accession>
<keyword evidence="10" id="KW-1185">Reference proteome</keyword>
<name>A0ABS9QHM4_9HYPH</name>
<dbReference type="Proteomes" id="UP001201701">
    <property type="component" value="Unassembled WGS sequence"/>
</dbReference>
<keyword evidence="6" id="KW-0482">Metalloprotease</keyword>
<keyword evidence="2" id="KW-0645">Protease</keyword>
<evidence type="ECO:0000256" key="3">
    <source>
        <dbReference type="ARBA" id="ARBA00022723"/>
    </source>
</evidence>
<evidence type="ECO:0000313" key="9">
    <source>
        <dbReference type="EMBL" id="MCG7506921.1"/>
    </source>
</evidence>
<evidence type="ECO:0000256" key="5">
    <source>
        <dbReference type="ARBA" id="ARBA00022833"/>
    </source>
</evidence>
<dbReference type="InterPro" id="IPR016047">
    <property type="entry name" value="M23ase_b-sheet_dom"/>
</dbReference>
<comment type="cofactor">
    <cofactor evidence="1">
        <name>Zn(2+)</name>
        <dbReference type="ChEBI" id="CHEBI:29105"/>
    </cofactor>
</comment>
<feature type="domain" description="M23ase beta-sheet core" evidence="8">
    <location>
        <begin position="325"/>
        <end position="419"/>
    </location>
</feature>
<proteinExistence type="predicted"/>
<keyword evidence="7" id="KW-0472">Membrane</keyword>
<feature type="transmembrane region" description="Helical" evidence="7">
    <location>
        <begin position="35"/>
        <end position="60"/>
    </location>
</feature>
<comment type="caution">
    <text evidence="9">The sequence shown here is derived from an EMBL/GenBank/DDBJ whole genome shotgun (WGS) entry which is preliminary data.</text>
</comment>
<dbReference type="PANTHER" id="PTHR21666">
    <property type="entry name" value="PEPTIDASE-RELATED"/>
    <property type="match status" value="1"/>
</dbReference>
<keyword evidence="5" id="KW-0862">Zinc</keyword>
<dbReference type="Pfam" id="PF01551">
    <property type="entry name" value="Peptidase_M23"/>
    <property type="match status" value="1"/>
</dbReference>
<keyword evidence="4" id="KW-0378">Hydrolase</keyword>
<dbReference type="InterPro" id="IPR050570">
    <property type="entry name" value="Cell_wall_metabolism_enzyme"/>
</dbReference>
<keyword evidence="7" id="KW-0812">Transmembrane</keyword>
<dbReference type="PANTHER" id="PTHR21666:SF288">
    <property type="entry name" value="CELL DIVISION PROTEIN YTFB"/>
    <property type="match status" value="1"/>
</dbReference>
<organism evidence="9 10">
    <name type="scientific">Mesorhizobium retamae</name>
    <dbReference type="NCBI Taxonomy" id="2912854"/>
    <lineage>
        <taxon>Bacteria</taxon>
        <taxon>Pseudomonadati</taxon>
        <taxon>Pseudomonadota</taxon>
        <taxon>Alphaproteobacteria</taxon>
        <taxon>Hyphomicrobiales</taxon>
        <taxon>Phyllobacteriaceae</taxon>
        <taxon>Mesorhizobium</taxon>
    </lineage>
</organism>
<keyword evidence="7" id="KW-1133">Transmembrane helix</keyword>
<keyword evidence="3" id="KW-0479">Metal-binding</keyword>
<evidence type="ECO:0000256" key="4">
    <source>
        <dbReference type="ARBA" id="ARBA00022801"/>
    </source>
</evidence>
<evidence type="ECO:0000259" key="8">
    <source>
        <dbReference type="Pfam" id="PF01551"/>
    </source>
</evidence>
<evidence type="ECO:0000256" key="7">
    <source>
        <dbReference type="SAM" id="Phobius"/>
    </source>
</evidence>
<dbReference type="Gene3D" id="2.70.70.10">
    <property type="entry name" value="Glucose Permease (Domain IIA)"/>
    <property type="match status" value="1"/>
</dbReference>